<sequence>MNLNRSVYVAILVCFVFFSSCSSEGSNPDIENPTAESPSPDPGTESHTPEEPIIEVNAIPASAQRIGNASLGYEYLISGEYMSSGVPYDVFVAGNGENNQNLLDRNGDNAIIPHDYTAATATNGVRIVSPNCMSCHSGFLDDELMVGLGNHSGDFTINRANDIEMVSTGVSLLYGQGSDEWEAFDQFRKGILAIGATTTTEVVGANPADRITQVLASHRDKNTLEWSDSPYVALDEDIIPTDVPAWWLLKKKNAMFYHGLGRKDFCKSFIGSSLLTLTEKEKAEEVNEKMPDVLAYIYSIEAPSYPNDIDTDLAGVGSLVFAEHCVKCHGTYGENESYPNLLVSLNTIGTDPALSNRYSGPSQINDYFLDWFNNGWFGTDENPLEFKAEGGYIAPPLDGIWATAPYFHNGSVPTLELVLNSTARPIYWSRTFDSSDYNTNELGWNYVVEASKKDKYTYDTTLKGYGNEGHTFGDILTADERAALLEYLKTL</sequence>
<name>A0ABV8JQB3_9FLAO</name>
<feature type="domain" description="Cytochrome c" evidence="7">
    <location>
        <begin position="312"/>
        <end position="491"/>
    </location>
</feature>
<evidence type="ECO:0000313" key="8">
    <source>
        <dbReference type="EMBL" id="MFC4096774.1"/>
    </source>
</evidence>
<keyword evidence="3 4" id="KW-0408">Iron</keyword>
<dbReference type="EMBL" id="JBHSAW010000010">
    <property type="protein sequence ID" value="MFC4096774.1"/>
    <property type="molecule type" value="Genomic_DNA"/>
</dbReference>
<dbReference type="PROSITE" id="PS51007">
    <property type="entry name" value="CYTC"/>
    <property type="match status" value="2"/>
</dbReference>
<dbReference type="InterPro" id="IPR009056">
    <property type="entry name" value="Cyt_c-like_dom"/>
</dbReference>
<feature type="chain" id="PRO_5046752517" evidence="6">
    <location>
        <begin position="26"/>
        <end position="491"/>
    </location>
</feature>
<comment type="caution">
    <text evidence="8">The sequence shown here is derived from an EMBL/GenBank/DDBJ whole genome shotgun (WGS) entry which is preliminary data.</text>
</comment>
<dbReference type="PANTHER" id="PTHR30600:SF9">
    <property type="entry name" value="BLR7738 PROTEIN"/>
    <property type="match status" value="1"/>
</dbReference>
<evidence type="ECO:0000256" key="5">
    <source>
        <dbReference type="SAM" id="MobiDB-lite"/>
    </source>
</evidence>
<keyword evidence="9" id="KW-1185">Reference proteome</keyword>
<protein>
    <submittedName>
        <fullName evidence="8">C-type cytochrome</fullName>
    </submittedName>
</protein>
<evidence type="ECO:0000256" key="1">
    <source>
        <dbReference type="ARBA" id="ARBA00022617"/>
    </source>
</evidence>
<evidence type="ECO:0000256" key="4">
    <source>
        <dbReference type="PROSITE-ProRule" id="PRU00433"/>
    </source>
</evidence>
<accession>A0ABV8JQB3</accession>
<dbReference type="Pfam" id="PF21419">
    <property type="entry name" value="RoxA-like_Cyt-c"/>
    <property type="match status" value="1"/>
</dbReference>
<evidence type="ECO:0000313" key="9">
    <source>
        <dbReference type="Proteomes" id="UP001595814"/>
    </source>
</evidence>
<feature type="signal peptide" evidence="6">
    <location>
        <begin position="1"/>
        <end position="25"/>
    </location>
</feature>
<dbReference type="Proteomes" id="UP001595814">
    <property type="component" value="Unassembled WGS sequence"/>
</dbReference>
<gene>
    <name evidence="8" type="ORF">ACFOUT_12875</name>
</gene>
<dbReference type="RefSeq" id="WP_192461517.1">
    <property type="nucleotide sequence ID" value="NZ_JACYFJ010000002.1"/>
</dbReference>
<dbReference type="InterPro" id="IPR036909">
    <property type="entry name" value="Cyt_c-like_dom_sf"/>
</dbReference>
<reference evidence="9" key="1">
    <citation type="journal article" date="2019" name="Int. J. Syst. Evol. Microbiol.">
        <title>The Global Catalogue of Microorganisms (GCM) 10K type strain sequencing project: providing services to taxonomists for standard genome sequencing and annotation.</title>
        <authorList>
            <consortium name="The Broad Institute Genomics Platform"/>
            <consortium name="The Broad Institute Genome Sequencing Center for Infectious Disease"/>
            <person name="Wu L."/>
            <person name="Ma J."/>
        </authorList>
    </citation>
    <scope>NUCLEOTIDE SEQUENCE [LARGE SCALE GENOMIC DNA]</scope>
    <source>
        <strain evidence="9">CECT 7477</strain>
    </source>
</reference>
<keyword evidence="2 4" id="KW-0479">Metal-binding</keyword>
<feature type="domain" description="Cytochrome c" evidence="7">
    <location>
        <begin position="119"/>
        <end position="301"/>
    </location>
</feature>
<proteinExistence type="predicted"/>
<dbReference type="Gene3D" id="1.10.760.10">
    <property type="entry name" value="Cytochrome c-like domain"/>
    <property type="match status" value="1"/>
</dbReference>
<feature type="region of interest" description="Disordered" evidence="5">
    <location>
        <begin position="26"/>
        <end position="49"/>
    </location>
</feature>
<evidence type="ECO:0000256" key="3">
    <source>
        <dbReference type="ARBA" id="ARBA00023004"/>
    </source>
</evidence>
<keyword evidence="1 4" id="KW-0349">Heme</keyword>
<organism evidence="8 9">
    <name type="scientific">Euzebyella saccharophila</name>
    <dbReference type="NCBI Taxonomy" id="679664"/>
    <lineage>
        <taxon>Bacteria</taxon>
        <taxon>Pseudomonadati</taxon>
        <taxon>Bacteroidota</taxon>
        <taxon>Flavobacteriia</taxon>
        <taxon>Flavobacteriales</taxon>
        <taxon>Flavobacteriaceae</taxon>
        <taxon>Euzebyella</taxon>
    </lineage>
</organism>
<dbReference type="PROSITE" id="PS51257">
    <property type="entry name" value="PROKAR_LIPOPROTEIN"/>
    <property type="match status" value="1"/>
</dbReference>
<dbReference type="PANTHER" id="PTHR30600">
    <property type="entry name" value="CYTOCHROME C PEROXIDASE-RELATED"/>
    <property type="match status" value="1"/>
</dbReference>
<dbReference type="SUPFAM" id="SSF46626">
    <property type="entry name" value="Cytochrome c"/>
    <property type="match status" value="1"/>
</dbReference>
<evidence type="ECO:0000259" key="7">
    <source>
        <dbReference type="PROSITE" id="PS51007"/>
    </source>
</evidence>
<keyword evidence="6" id="KW-0732">Signal</keyword>
<evidence type="ECO:0000256" key="2">
    <source>
        <dbReference type="ARBA" id="ARBA00022723"/>
    </source>
</evidence>
<evidence type="ECO:0000256" key="6">
    <source>
        <dbReference type="SAM" id="SignalP"/>
    </source>
</evidence>
<dbReference type="InterPro" id="IPR051395">
    <property type="entry name" value="Cytochrome_c_Peroxidase/MauG"/>
</dbReference>